<dbReference type="AlphaFoldDB" id="A0A5D3BM75"/>
<dbReference type="Proteomes" id="UP000321947">
    <property type="component" value="Unassembled WGS sequence"/>
</dbReference>
<accession>A0A5D3BM75</accession>
<comment type="caution">
    <text evidence="1">The sequence shown here is derived from an EMBL/GenBank/DDBJ whole genome shotgun (WGS) entry which is preliminary data.</text>
</comment>
<evidence type="ECO:0000313" key="1">
    <source>
        <dbReference type="EMBL" id="TYK00374.1"/>
    </source>
</evidence>
<protein>
    <submittedName>
        <fullName evidence="1">CACTA en-spm transposon protein</fullName>
    </submittedName>
</protein>
<reference evidence="1 2" key="1">
    <citation type="submission" date="2019-08" db="EMBL/GenBank/DDBJ databases">
        <title>Draft genome sequences of two oriental melons (Cucumis melo L. var makuwa).</title>
        <authorList>
            <person name="Kwon S.-Y."/>
        </authorList>
    </citation>
    <scope>NUCLEOTIDE SEQUENCE [LARGE SCALE GENOMIC DNA]</scope>
    <source>
        <strain evidence="2">cv. Chang Bougi</strain>
        <tissue evidence="1">Leaf</tissue>
    </source>
</reference>
<name>A0A5D3BM75_CUCMM</name>
<sequence length="218" mass="24759">MMGQRQDCLADELVRKANTLTMDPSTKGDSSSKTKKKCWHWHSRNINVDMYVQRHEKILITIHEKVGKLVGVFATKFSNAIGTATRDTISVHCSKWKDVSSDVIVTIKARLQPYFVVCMSSMFINKLLNKEDWEALCDCWETPEGETIDKDEEVDQVEFLQNSLFKEGWVVHESAKESYVAMQEEITKSSEDGSEPTPEAIICEWVLGNRLGHTKGLG</sequence>
<organism evidence="1 2">
    <name type="scientific">Cucumis melo var. makuwa</name>
    <name type="common">Oriental melon</name>
    <dbReference type="NCBI Taxonomy" id="1194695"/>
    <lineage>
        <taxon>Eukaryota</taxon>
        <taxon>Viridiplantae</taxon>
        <taxon>Streptophyta</taxon>
        <taxon>Embryophyta</taxon>
        <taxon>Tracheophyta</taxon>
        <taxon>Spermatophyta</taxon>
        <taxon>Magnoliopsida</taxon>
        <taxon>eudicotyledons</taxon>
        <taxon>Gunneridae</taxon>
        <taxon>Pentapetalae</taxon>
        <taxon>rosids</taxon>
        <taxon>fabids</taxon>
        <taxon>Cucurbitales</taxon>
        <taxon>Cucurbitaceae</taxon>
        <taxon>Benincaseae</taxon>
        <taxon>Cucumis</taxon>
    </lineage>
</organism>
<evidence type="ECO:0000313" key="2">
    <source>
        <dbReference type="Proteomes" id="UP000321947"/>
    </source>
</evidence>
<proteinExistence type="predicted"/>
<dbReference type="EMBL" id="SSTD01016830">
    <property type="protein sequence ID" value="TYK00374.1"/>
    <property type="molecule type" value="Genomic_DNA"/>
</dbReference>
<gene>
    <name evidence="1" type="ORF">E5676_scaffold1112G00400</name>
</gene>